<keyword evidence="2" id="KW-1185">Reference proteome</keyword>
<name>A0ABS1DMH6_9PROT</name>
<dbReference type="EMBL" id="NRRL01000170">
    <property type="protein sequence ID" value="MBK1671312.1"/>
    <property type="molecule type" value="Genomic_DNA"/>
</dbReference>
<evidence type="ECO:0000313" key="1">
    <source>
        <dbReference type="EMBL" id="MBK1671312.1"/>
    </source>
</evidence>
<protein>
    <submittedName>
        <fullName evidence="1">Uncharacterized protein</fullName>
    </submittedName>
</protein>
<dbReference type="Proteomes" id="UP001296873">
    <property type="component" value="Unassembled WGS sequence"/>
</dbReference>
<organism evidence="1 2">
    <name type="scientific">Rhodovibrio sodomensis</name>
    <dbReference type="NCBI Taxonomy" id="1088"/>
    <lineage>
        <taxon>Bacteria</taxon>
        <taxon>Pseudomonadati</taxon>
        <taxon>Pseudomonadota</taxon>
        <taxon>Alphaproteobacteria</taxon>
        <taxon>Rhodospirillales</taxon>
        <taxon>Rhodovibrionaceae</taxon>
        <taxon>Rhodovibrio</taxon>
    </lineage>
</organism>
<accession>A0ABS1DMH6</accession>
<sequence length="92" mass="10490">MFACIPINPRVPHHRVDIVINILANFRADFRIARDKPGSFSNRICRHAEFYDITRLRIHFRHSDGRVGSIVYIQTATVDFQASGESGLHATV</sequence>
<comment type="caution">
    <text evidence="1">The sequence shown here is derived from an EMBL/GenBank/DDBJ whole genome shotgun (WGS) entry which is preliminary data.</text>
</comment>
<gene>
    <name evidence="1" type="ORF">CKO28_25255</name>
</gene>
<reference evidence="1 2" key="1">
    <citation type="journal article" date="2020" name="Microorganisms">
        <title>Osmotic Adaptation and Compatible Solute Biosynthesis of Phototrophic Bacteria as Revealed from Genome Analyses.</title>
        <authorList>
            <person name="Imhoff J.F."/>
            <person name="Rahn T."/>
            <person name="Kunzel S."/>
            <person name="Keller A."/>
            <person name="Neulinger S.C."/>
        </authorList>
    </citation>
    <scope>NUCLEOTIDE SEQUENCE [LARGE SCALE GENOMIC DNA]</scope>
    <source>
        <strain evidence="1 2">DSM 9895</strain>
    </source>
</reference>
<evidence type="ECO:0000313" key="2">
    <source>
        <dbReference type="Proteomes" id="UP001296873"/>
    </source>
</evidence>
<proteinExistence type="predicted"/>